<feature type="compositionally biased region" description="Low complexity" evidence="2">
    <location>
        <begin position="453"/>
        <end position="466"/>
    </location>
</feature>
<evidence type="ECO:0008006" key="5">
    <source>
        <dbReference type="Google" id="ProtNLM"/>
    </source>
</evidence>
<comment type="caution">
    <text evidence="3">The sequence shown here is derived from an EMBL/GenBank/DDBJ whole genome shotgun (WGS) entry which is preliminary data.</text>
</comment>
<feature type="compositionally biased region" description="Polar residues" evidence="2">
    <location>
        <begin position="476"/>
        <end position="488"/>
    </location>
</feature>
<gene>
    <name evidence="3" type="ORF">DL762_006818</name>
</gene>
<dbReference type="EMBL" id="QJNS01000232">
    <property type="protein sequence ID" value="RYO81994.1"/>
    <property type="molecule type" value="Genomic_DNA"/>
</dbReference>
<dbReference type="PANTHER" id="PTHR15154">
    <property type="entry name" value="HAMARTIN"/>
    <property type="match status" value="1"/>
</dbReference>
<feature type="region of interest" description="Disordered" evidence="2">
    <location>
        <begin position="446"/>
        <end position="488"/>
    </location>
</feature>
<feature type="compositionally biased region" description="Basic residues" evidence="2">
    <location>
        <begin position="829"/>
        <end position="838"/>
    </location>
</feature>
<keyword evidence="4" id="KW-1185">Reference proteome</keyword>
<proteinExistence type="predicted"/>
<dbReference type="Proteomes" id="UP000294003">
    <property type="component" value="Unassembled WGS sequence"/>
</dbReference>
<feature type="region of interest" description="Disordered" evidence="2">
    <location>
        <begin position="814"/>
        <end position="954"/>
    </location>
</feature>
<protein>
    <recommendedName>
        <fullName evidence="5">Tuberous sclerosis 1</fullName>
    </recommendedName>
</protein>
<evidence type="ECO:0000256" key="1">
    <source>
        <dbReference type="SAM" id="Coils"/>
    </source>
</evidence>
<evidence type="ECO:0000313" key="4">
    <source>
        <dbReference type="Proteomes" id="UP000294003"/>
    </source>
</evidence>
<feature type="coiled-coil region" evidence="1">
    <location>
        <begin position="689"/>
        <end position="813"/>
    </location>
</feature>
<sequence>MSSVPTFKDLTKALQAFAPNARLPLPEDLVEIIDAYIQKHDSKFDGSTADKAHEELLSMFRKDVVHTPARYTPFMAIVRRLRPLVAQPDKISQWFELLLPVLDHLNEEKGLVSVTQDTLLDVLTAEDGPGEAAIPLAERHMAIWLDCDTAGQGSDAARTTKGKFLRETLVLYGKKRPKELMEMVDKFLVRKEYRARILTFLAEFVKSQPPHLHLILQTPLFGNLLSCLQHDTSTTVVSLALTVLTMVLPHMPSSLVPHLPTLFNIYARLLFWERELSTPLGAERPEEHRLSSHSPAWEKCTYSPGFDDSSIPHLLSYFTVLYGLYPINFMDYIRKPQRYLRHAEVPDSDDIEVQPTEMRHASERFRQCHLLHENFYTLTIESEKTDFGRWIKSEPSGVVADCMALRTVQDPTATHSIHGDVVSGAPEFMADETDAESGASALLSRSATMMRHSSQSSRQSLRDTSSARPPGESDSPILSRQTGSLGSQTQLQDMLNSNKVIKSGLNQSLANDSVPSLALSHQETASERPNLQFANSPVSVAANASNDQYAYLYRQMLLLQVDLTFERFMKQQHLMHMGELRRRQVREAASEAETQNLIIQNRHLRQRFEEAKKSELQVKKESERGRTLAKRWEADITAKLRTLREEQKKWTVEEKALRTELESARSETDRLVQLVCDAEVRELRLKQNMQSVEISVSELERLREEVERLTESERNLQAKETERQVAMAQSTEAETRAETLSLQLKACESELQQVHGSYQNQINDLNAKLRDALKNSSGRPVKEDTVSKLEMCLALARAQQEELKRRIADMARERTASQATIMELQSRIPSRRRSKRPRPRAEADDSTDSDSRTTTTSIRNRQHGDLSDPESFMRPASSHNATPPLRPVTPPGSHMQQPTTPSGAETSPGVGSSPTTERYYGGGGVQSILGDKKDKKDDKKGRKLAGMRGIRGYL</sequence>
<feature type="compositionally biased region" description="Polar residues" evidence="2">
    <location>
        <begin position="894"/>
        <end position="916"/>
    </location>
</feature>
<evidence type="ECO:0000313" key="3">
    <source>
        <dbReference type="EMBL" id="RYO81994.1"/>
    </source>
</evidence>
<accession>A0ABY0H0X3</accession>
<name>A0ABY0H0X3_9PEZI</name>
<keyword evidence="1" id="KW-0175">Coiled coil</keyword>
<reference evidence="3 4" key="1">
    <citation type="submission" date="2018-06" db="EMBL/GenBank/DDBJ databases">
        <title>Complete Genomes of Monosporascus.</title>
        <authorList>
            <person name="Robinson A.J."/>
            <person name="Natvig D.O."/>
        </authorList>
    </citation>
    <scope>NUCLEOTIDE SEQUENCE [LARGE SCALE GENOMIC DNA]</scope>
    <source>
        <strain evidence="3 4">CBS 609.92</strain>
    </source>
</reference>
<dbReference type="Pfam" id="PF04388">
    <property type="entry name" value="Hamartin"/>
    <property type="match status" value="1"/>
</dbReference>
<dbReference type="InterPro" id="IPR007483">
    <property type="entry name" value="Hamartin"/>
</dbReference>
<organism evidence="3 4">
    <name type="scientific">Monosporascus cannonballus</name>
    <dbReference type="NCBI Taxonomy" id="155416"/>
    <lineage>
        <taxon>Eukaryota</taxon>
        <taxon>Fungi</taxon>
        <taxon>Dikarya</taxon>
        <taxon>Ascomycota</taxon>
        <taxon>Pezizomycotina</taxon>
        <taxon>Sordariomycetes</taxon>
        <taxon>Xylariomycetidae</taxon>
        <taxon>Xylariales</taxon>
        <taxon>Xylariales incertae sedis</taxon>
        <taxon>Monosporascus</taxon>
    </lineage>
</organism>
<dbReference type="InterPro" id="IPR016024">
    <property type="entry name" value="ARM-type_fold"/>
</dbReference>
<dbReference type="SUPFAM" id="SSF48371">
    <property type="entry name" value="ARM repeat"/>
    <property type="match status" value="1"/>
</dbReference>
<feature type="compositionally biased region" description="Basic and acidic residues" evidence="2">
    <location>
        <begin position="930"/>
        <end position="940"/>
    </location>
</feature>
<evidence type="ECO:0000256" key="2">
    <source>
        <dbReference type="SAM" id="MobiDB-lite"/>
    </source>
</evidence>
<dbReference type="PANTHER" id="PTHR15154:SF2">
    <property type="entry name" value="HAMARTIN"/>
    <property type="match status" value="1"/>
</dbReference>